<keyword evidence="8" id="KW-1185">Reference proteome</keyword>
<feature type="compositionally biased region" description="Low complexity" evidence="5">
    <location>
        <begin position="247"/>
        <end position="258"/>
    </location>
</feature>
<reference evidence="8" key="1">
    <citation type="submission" date="2016-10" db="EMBL/GenBank/DDBJ databases">
        <authorList>
            <person name="Varghese N."/>
            <person name="Submissions S."/>
        </authorList>
    </citation>
    <scope>NUCLEOTIDE SEQUENCE [LARGE SCALE GENOMIC DNA]</scope>
    <source>
        <strain evidence="8">DSM 27839</strain>
    </source>
</reference>
<evidence type="ECO:0000256" key="5">
    <source>
        <dbReference type="SAM" id="MobiDB-lite"/>
    </source>
</evidence>
<dbReference type="RefSeq" id="WP_074737795.1">
    <property type="nucleotide sequence ID" value="NZ_FNNP01000007.1"/>
</dbReference>
<dbReference type="InterPro" id="IPR037682">
    <property type="entry name" value="TonB_C"/>
</dbReference>
<dbReference type="Pfam" id="PF13103">
    <property type="entry name" value="TonB_2"/>
    <property type="match status" value="1"/>
</dbReference>
<evidence type="ECO:0000313" key="7">
    <source>
        <dbReference type="EMBL" id="SDX53368.1"/>
    </source>
</evidence>
<feature type="domain" description="TonB C-terminal" evidence="6">
    <location>
        <begin position="256"/>
        <end position="342"/>
    </location>
</feature>
<dbReference type="OrthoDB" id="7930032at2"/>
<dbReference type="InterPro" id="IPR006260">
    <property type="entry name" value="TonB/TolA_C"/>
</dbReference>
<feature type="region of interest" description="Disordered" evidence="5">
    <location>
        <begin position="322"/>
        <end position="342"/>
    </location>
</feature>
<dbReference type="EMBL" id="FNNP01000007">
    <property type="protein sequence ID" value="SDX53368.1"/>
    <property type="molecule type" value="Genomic_DNA"/>
</dbReference>
<evidence type="ECO:0000256" key="3">
    <source>
        <dbReference type="ARBA" id="ARBA00022989"/>
    </source>
</evidence>
<feature type="compositionally biased region" description="Polar residues" evidence="5">
    <location>
        <begin position="125"/>
        <end position="136"/>
    </location>
</feature>
<dbReference type="Gene3D" id="3.30.1150.10">
    <property type="match status" value="1"/>
</dbReference>
<keyword evidence="3" id="KW-1133">Transmembrane helix</keyword>
<keyword evidence="4" id="KW-0472">Membrane</keyword>
<sequence>MIRKSALVAAAAGLLSLFLHFLGINFFGPNLTENRSDDGPINAVELGNSFENFTEITPDPVQPEPAVTPEPPIEEVITPERAEIPISETHVASPDPKQVTSPDVGAPASPQSEVQEEVLTEPVAPSSTETTANSDAAVTPPVTQEPERLAALPPANDPAAPVIPSENAEVDPEIPSAIDEPETDTSEQAVTVSKRPRLPDRRPAPETQSGLSGFKNFDKLRFPETTLESPLSRYQKEGTDPFTANRNQSTGRGTGNSNTTNYAGQVLVHLNRAPVVYVPVRGFAQVFFEINPDGSLAWIDIVDSSGSPEIERAAKEQVMRAAPFPRPPSGSSRRLSFYYQNN</sequence>
<dbReference type="Proteomes" id="UP000183400">
    <property type="component" value="Unassembled WGS sequence"/>
</dbReference>
<protein>
    <submittedName>
        <fullName evidence="7">Outer membrane transport energization protein TonB</fullName>
    </submittedName>
</protein>
<feature type="compositionally biased region" description="Low complexity" evidence="5">
    <location>
        <begin position="329"/>
        <end position="342"/>
    </location>
</feature>
<organism evidence="7 8">
    <name type="scientific">Ruegeria halocynthiae</name>
    <dbReference type="NCBI Taxonomy" id="985054"/>
    <lineage>
        <taxon>Bacteria</taxon>
        <taxon>Pseudomonadati</taxon>
        <taxon>Pseudomonadota</taxon>
        <taxon>Alphaproteobacteria</taxon>
        <taxon>Rhodobacterales</taxon>
        <taxon>Roseobacteraceae</taxon>
        <taxon>Ruegeria</taxon>
    </lineage>
</organism>
<dbReference type="GO" id="GO:0016020">
    <property type="term" value="C:membrane"/>
    <property type="evidence" value="ECO:0007669"/>
    <property type="project" value="UniProtKB-SubCell"/>
</dbReference>
<evidence type="ECO:0000256" key="4">
    <source>
        <dbReference type="ARBA" id="ARBA00023136"/>
    </source>
</evidence>
<dbReference type="NCBIfam" id="TIGR01352">
    <property type="entry name" value="tonB_Cterm"/>
    <property type="match status" value="1"/>
</dbReference>
<proteinExistence type="predicted"/>
<feature type="compositionally biased region" description="Low complexity" evidence="5">
    <location>
        <begin position="149"/>
        <end position="160"/>
    </location>
</feature>
<evidence type="ECO:0000259" key="6">
    <source>
        <dbReference type="PROSITE" id="PS52015"/>
    </source>
</evidence>
<evidence type="ECO:0000313" key="8">
    <source>
        <dbReference type="Proteomes" id="UP000183400"/>
    </source>
</evidence>
<comment type="subcellular location">
    <subcellularLocation>
        <location evidence="1">Membrane</location>
        <topology evidence="1">Single-pass membrane protein</topology>
    </subcellularLocation>
</comment>
<dbReference type="AlphaFoldDB" id="A0A1H3CHI4"/>
<dbReference type="SUPFAM" id="SSF74653">
    <property type="entry name" value="TolA/TonB C-terminal domain"/>
    <property type="match status" value="1"/>
</dbReference>
<dbReference type="STRING" id="985054.SAMN05444358_10710"/>
<name>A0A1H3CHI4_9RHOB</name>
<evidence type="ECO:0000256" key="2">
    <source>
        <dbReference type="ARBA" id="ARBA00022692"/>
    </source>
</evidence>
<accession>A0A1H3CHI4</accession>
<dbReference type="GO" id="GO:0055085">
    <property type="term" value="P:transmembrane transport"/>
    <property type="evidence" value="ECO:0007669"/>
    <property type="project" value="InterPro"/>
</dbReference>
<keyword evidence="2" id="KW-0812">Transmembrane</keyword>
<feature type="region of interest" description="Disordered" evidence="5">
    <location>
        <begin position="80"/>
        <end position="258"/>
    </location>
</feature>
<dbReference type="PROSITE" id="PS52015">
    <property type="entry name" value="TONB_CTD"/>
    <property type="match status" value="1"/>
</dbReference>
<gene>
    <name evidence="7" type="ORF">SAMN05444358_10710</name>
</gene>
<evidence type="ECO:0000256" key="1">
    <source>
        <dbReference type="ARBA" id="ARBA00004167"/>
    </source>
</evidence>